<dbReference type="Proteomes" id="UP001307889">
    <property type="component" value="Chromosome 1"/>
</dbReference>
<feature type="transmembrane region" description="Helical" evidence="3">
    <location>
        <begin position="99"/>
        <end position="123"/>
    </location>
</feature>
<sequence>MAPTNRLQVALDSLAVLSCGMIIAFPAVALPNIEASRLAPTPTQVSLVGCLFYSSILVSSVAIESALEKWGRRKSFLASIASSIVGWLLVWAFNGTVHALIGGFLFLGIGLGSMNPCISVHLAECVNRRWQGSINVMRSALYFTGATLMYAMGSIFQQGDLGKMCIMSSTLPLVVFLLGLFYLRETKAWLQTPPLVDRHATLFGPYAQLWTALKARDDVQGPFYVLNIIAILRQLSGTAVLITYAIHFARKMVPNTNPYAVASVMGVSSVAGCLLVPLLSNHYGRRQTLISSGVAACWTLLVIARLPTLSGFLVVEISSVVLLTLLTLFIVASNIFLFVSQSLVELYPADVRNACSTVSNFNSWVASGFTVVTFPVLLKCLGFQYLLRFYASASVFCVIMTIIGVPHKEPNKLPVESETSGRVSAEGAHQLEMLVPQNRSLAGCSEECAGDTSKPQTLTEANEDSSPFNAQ</sequence>
<accession>A0ABN7A5E9</accession>
<feature type="transmembrane region" description="Helical" evidence="3">
    <location>
        <begin position="223"/>
        <end position="247"/>
    </location>
</feature>
<keyword evidence="5" id="KW-0813">Transport</keyword>
<feature type="transmembrane region" description="Helical" evidence="3">
    <location>
        <begin position="320"/>
        <end position="340"/>
    </location>
</feature>
<evidence type="ECO:0000313" key="5">
    <source>
        <dbReference type="EMBL" id="BES87411.1"/>
    </source>
</evidence>
<comment type="subcellular location">
    <subcellularLocation>
        <location evidence="1">Membrane</location>
        <topology evidence="1">Multi-pass membrane protein</topology>
    </subcellularLocation>
</comment>
<organism evidence="5 6">
    <name type="scientific">Nesidiocoris tenuis</name>
    <dbReference type="NCBI Taxonomy" id="355587"/>
    <lineage>
        <taxon>Eukaryota</taxon>
        <taxon>Metazoa</taxon>
        <taxon>Ecdysozoa</taxon>
        <taxon>Arthropoda</taxon>
        <taxon>Hexapoda</taxon>
        <taxon>Insecta</taxon>
        <taxon>Pterygota</taxon>
        <taxon>Neoptera</taxon>
        <taxon>Paraneoptera</taxon>
        <taxon>Hemiptera</taxon>
        <taxon>Heteroptera</taxon>
        <taxon>Panheteroptera</taxon>
        <taxon>Cimicomorpha</taxon>
        <taxon>Miridae</taxon>
        <taxon>Dicyphina</taxon>
        <taxon>Nesidiocoris</taxon>
    </lineage>
</organism>
<reference evidence="5 6" key="1">
    <citation type="submission" date="2023-09" db="EMBL/GenBank/DDBJ databases">
        <title>Nesidiocoris tenuis whole genome shotgun sequence.</title>
        <authorList>
            <person name="Shibata T."/>
            <person name="Shimoda M."/>
            <person name="Kobayashi T."/>
            <person name="Uehara T."/>
        </authorList>
    </citation>
    <scope>NUCLEOTIDE SEQUENCE [LARGE SCALE GENOMIC DNA]</scope>
    <source>
        <strain evidence="5 6">Japan</strain>
    </source>
</reference>
<proteinExistence type="predicted"/>
<dbReference type="InterPro" id="IPR050549">
    <property type="entry name" value="MFS_Trehalose_Transporter"/>
</dbReference>
<dbReference type="EMBL" id="AP028909">
    <property type="protein sequence ID" value="BES87411.1"/>
    <property type="molecule type" value="Genomic_DNA"/>
</dbReference>
<feature type="transmembrane region" description="Helical" evidence="3">
    <location>
        <begin position="75"/>
        <end position="93"/>
    </location>
</feature>
<keyword evidence="3" id="KW-0472">Membrane</keyword>
<evidence type="ECO:0000256" key="2">
    <source>
        <dbReference type="SAM" id="MobiDB-lite"/>
    </source>
</evidence>
<dbReference type="Pfam" id="PF07690">
    <property type="entry name" value="MFS_1"/>
    <property type="match status" value="1"/>
</dbReference>
<evidence type="ECO:0000313" key="6">
    <source>
        <dbReference type="Proteomes" id="UP001307889"/>
    </source>
</evidence>
<dbReference type="InterPro" id="IPR020846">
    <property type="entry name" value="MFS_dom"/>
</dbReference>
<feature type="transmembrane region" description="Helical" evidence="3">
    <location>
        <begin position="135"/>
        <end position="155"/>
    </location>
</feature>
<feature type="transmembrane region" description="Helical" evidence="3">
    <location>
        <begin position="259"/>
        <end position="280"/>
    </location>
</feature>
<dbReference type="PANTHER" id="PTHR48021:SF1">
    <property type="entry name" value="GH07001P-RELATED"/>
    <property type="match status" value="1"/>
</dbReference>
<keyword evidence="6" id="KW-1185">Reference proteome</keyword>
<feature type="transmembrane region" description="Helical" evidence="3">
    <location>
        <begin position="161"/>
        <end position="183"/>
    </location>
</feature>
<feature type="transmembrane region" description="Helical" evidence="3">
    <location>
        <begin position="45"/>
        <end position="63"/>
    </location>
</feature>
<feature type="transmembrane region" description="Helical" evidence="3">
    <location>
        <begin position="292"/>
        <end position="314"/>
    </location>
</feature>
<dbReference type="PANTHER" id="PTHR48021">
    <property type="match status" value="1"/>
</dbReference>
<evidence type="ECO:0000256" key="1">
    <source>
        <dbReference type="ARBA" id="ARBA00004141"/>
    </source>
</evidence>
<dbReference type="PROSITE" id="PS50850">
    <property type="entry name" value="MFS"/>
    <property type="match status" value="1"/>
</dbReference>
<feature type="domain" description="Major facilitator superfamily (MFS) profile" evidence="4">
    <location>
        <begin position="1"/>
        <end position="409"/>
    </location>
</feature>
<feature type="region of interest" description="Disordered" evidence="2">
    <location>
        <begin position="444"/>
        <end position="471"/>
    </location>
</feature>
<gene>
    <name evidence="5" type="ORF">NTJ_00219</name>
</gene>
<dbReference type="Gene3D" id="1.20.1250.20">
    <property type="entry name" value="MFS general substrate transporter like domains"/>
    <property type="match status" value="2"/>
</dbReference>
<feature type="transmembrane region" description="Helical" evidence="3">
    <location>
        <begin position="385"/>
        <end position="405"/>
    </location>
</feature>
<evidence type="ECO:0000256" key="3">
    <source>
        <dbReference type="SAM" id="Phobius"/>
    </source>
</evidence>
<protein>
    <submittedName>
        <fullName evidence="5">Sugar transporter</fullName>
    </submittedName>
</protein>
<dbReference type="SUPFAM" id="SSF103473">
    <property type="entry name" value="MFS general substrate transporter"/>
    <property type="match status" value="1"/>
</dbReference>
<feature type="compositionally biased region" description="Polar residues" evidence="2">
    <location>
        <begin position="453"/>
        <end position="471"/>
    </location>
</feature>
<name>A0ABN7A5E9_9HEMI</name>
<evidence type="ECO:0000259" key="4">
    <source>
        <dbReference type="PROSITE" id="PS50850"/>
    </source>
</evidence>
<feature type="transmembrane region" description="Helical" evidence="3">
    <location>
        <begin position="361"/>
        <end position="379"/>
    </location>
</feature>
<keyword evidence="3" id="KW-1133">Transmembrane helix</keyword>
<dbReference type="InterPro" id="IPR011701">
    <property type="entry name" value="MFS"/>
</dbReference>
<keyword evidence="5" id="KW-0762">Sugar transport</keyword>
<dbReference type="InterPro" id="IPR036259">
    <property type="entry name" value="MFS_trans_sf"/>
</dbReference>
<keyword evidence="3" id="KW-0812">Transmembrane</keyword>